<evidence type="ECO:0000313" key="2">
    <source>
        <dbReference type="Proteomes" id="UP000006015"/>
    </source>
</evidence>
<dbReference type="Pfam" id="PF11071">
    <property type="entry name" value="Nuc_deoxyri_tr3"/>
    <property type="match status" value="1"/>
</dbReference>
<proteinExistence type="predicted"/>
<dbReference type="InterPro" id="IPR019884">
    <property type="entry name" value="YtoQ_family_protein"/>
</dbReference>
<keyword evidence="2" id="KW-1185">Reference proteome</keyword>
<accession>A0ABP2IEK0</accession>
<organism evidence="1 2">
    <name type="scientific">Corynebacterium ammoniagenes DSM 20306</name>
    <dbReference type="NCBI Taxonomy" id="649754"/>
    <lineage>
        <taxon>Bacteria</taxon>
        <taxon>Bacillati</taxon>
        <taxon>Actinomycetota</taxon>
        <taxon>Actinomycetes</taxon>
        <taxon>Mycobacteriales</taxon>
        <taxon>Corynebacteriaceae</taxon>
        <taxon>Corynebacterium</taxon>
    </lineage>
</organism>
<name>A0ABP2IEK0_CORAM</name>
<sequence>MVLRSLTMSFNVYLSGEIHTDWREEIQRGAEAAGLDVTCTAPVTDHPASDAAGDHLGENSDSFWRDHQSAKINAIRTRTLIEKADFVVVRFGEQYKQWNAAFDAGYCAALGKPYVTLHDEDLVHPLKEVDAEAQGWCKTTEQVVETLRYVLKA</sequence>
<dbReference type="NCBIfam" id="TIGR03646">
    <property type="entry name" value="YtoQ_fam"/>
    <property type="match status" value="1"/>
</dbReference>
<dbReference type="EMBL" id="ADNS01000004">
    <property type="protein sequence ID" value="EFG81951.1"/>
    <property type="molecule type" value="Genomic_DNA"/>
</dbReference>
<comment type="caution">
    <text evidence="1">The sequence shown here is derived from an EMBL/GenBank/DDBJ whole genome shotgun (WGS) entry which is preliminary data.</text>
</comment>
<dbReference type="Proteomes" id="UP000006015">
    <property type="component" value="Unassembled WGS sequence"/>
</dbReference>
<reference evidence="1 2" key="1">
    <citation type="submission" date="2010-04" db="EMBL/GenBank/DDBJ databases">
        <authorList>
            <person name="Weinstock G."/>
            <person name="Sodergren E."/>
            <person name="Clifton S."/>
            <person name="Fulton L."/>
            <person name="Fulton B."/>
            <person name="Courtney L."/>
            <person name="Fronick C."/>
            <person name="Harrison M."/>
            <person name="Strong C."/>
            <person name="Farmer C."/>
            <person name="Delahaunty K."/>
            <person name="Markovic C."/>
            <person name="Hall O."/>
            <person name="Minx P."/>
            <person name="Tomlinson C."/>
            <person name="Mitreva M."/>
            <person name="Hou S."/>
            <person name="Wollam A."/>
            <person name="Pepin K.H."/>
            <person name="Johnson M."/>
            <person name="Bhonagiri V."/>
            <person name="Zhang X."/>
            <person name="Suruliraj S."/>
            <person name="Warren W."/>
            <person name="Chinwalla A."/>
            <person name="Mardis E.R."/>
            <person name="Wilson R.K."/>
        </authorList>
    </citation>
    <scope>NUCLEOTIDE SEQUENCE [LARGE SCALE GENOMIC DNA]</scope>
    <source>
        <strain evidence="1 2">DSM 20306</strain>
    </source>
</reference>
<gene>
    <name evidence="1" type="ORF">HMPREF0281_00656</name>
</gene>
<evidence type="ECO:0000313" key="1">
    <source>
        <dbReference type="EMBL" id="EFG81951.1"/>
    </source>
</evidence>
<protein>
    <submittedName>
        <fullName evidence="1">YtoQ family protein</fullName>
    </submittedName>
</protein>